<dbReference type="Proteomes" id="UP000254879">
    <property type="component" value="Unassembled WGS sequence"/>
</dbReference>
<dbReference type="CDD" id="cd00158">
    <property type="entry name" value="RHOD"/>
    <property type="match status" value="1"/>
</dbReference>
<dbReference type="AlphaFoldDB" id="A0A378MIL0"/>
<dbReference type="EMBL" id="UGPG01000001">
    <property type="protein sequence ID" value="STY45242.1"/>
    <property type="molecule type" value="Genomic_DNA"/>
</dbReference>
<dbReference type="GO" id="GO:0004792">
    <property type="term" value="F:thiosulfate-cyanide sulfurtransferase activity"/>
    <property type="evidence" value="ECO:0007669"/>
    <property type="project" value="UniProtKB-EC"/>
</dbReference>
<dbReference type="Pfam" id="PF00581">
    <property type="entry name" value="Rhodanese"/>
    <property type="match status" value="1"/>
</dbReference>
<dbReference type="Gene3D" id="3.40.250.10">
    <property type="entry name" value="Rhodanese-like domain"/>
    <property type="match status" value="1"/>
</dbReference>
<dbReference type="PANTHER" id="PTHR43031:SF17">
    <property type="entry name" value="SULFURTRANSFERASE YTWF-RELATED"/>
    <property type="match status" value="1"/>
</dbReference>
<gene>
    <name evidence="2" type="primary">glpE</name>
    <name evidence="2" type="ORF">NCTC10815_02617</name>
</gene>
<evidence type="ECO:0000313" key="3">
    <source>
        <dbReference type="Proteomes" id="UP000254879"/>
    </source>
</evidence>
<dbReference type="PROSITE" id="PS50206">
    <property type="entry name" value="RHODANESE_3"/>
    <property type="match status" value="1"/>
</dbReference>
<dbReference type="InterPro" id="IPR050229">
    <property type="entry name" value="GlpE_sulfurtransferase"/>
</dbReference>
<feature type="domain" description="Rhodanese" evidence="1">
    <location>
        <begin position="15"/>
        <end position="98"/>
    </location>
</feature>
<protein>
    <submittedName>
        <fullName evidence="2">Thiosulfate sulfurtransferase glpE</fullName>
        <ecNumber evidence="2">2.8.1.1</ecNumber>
    </submittedName>
</protein>
<dbReference type="InterPro" id="IPR001763">
    <property type="entry name" value="Rhodanese-like_dom"/>
</dbReference>
<accession>A0A378MIL0</accession>
<keyword evidence="2" id="KW-0808">Transferase</keyword>
<sequence>MYPTITNEELEAALAEQPQIVLDVRETADFDEAHIDGAVNIPINELAAKYEQLDRTKPIYVICYLGGRSQIASDFLQTQGYQVTNVSGGMNNWQSETTSS</sequence>
<dbReference type="PANTHER" id="PTHR43031">
    <property type="entry name" value="FAD-DEPENDENT OXIDOREDUCTASE"/>
    <property type="match status" value="1"/>
</dbReference>
<dbReference type="SUPFAM" id="SSF52821">
    <property type="entry name" value="Rhodanese/Cell cycle control phosphatase"/>
    <property type="match status" value="1"/>
</dbReference>
<dbReference type="SMART" id="SM00450">
    <property type="entry name" value="RHOD"/>
    <property type="match status" value="1"/>
</dbReference>
<organism evidence="2 3">
    <name type="scientific">Listeria grayi</name>
    <name type="common">Listeria murrayi</name>
    <dbReference type="NCBI Taxonomy" id="1641"/>
    <lineage>
        <taxon>Bacteria</taxon>
        <taxon>Bacillati</taxon>
        <taxon>Bacillota</taxon>
        <taxon>Bacilli</taxon>
        <taxon>Bacillales</taxon>
        <taxon>Listeriaceae</taxon>
        <taxon>Listeria</taxon>
    </lineage>
</organism>
<dbReference type="InterPro" id="IPR036873">
    <property type="entry name" value="Rhodanese-like_dom_sf"/>
</dbReference>
<dbReference type="RefSeq" id="WP_003757785.1">
    <property type="nucleotide sequence ID" value="NZ_CABKNG010000002.1"/>
</dbReference>
<dbReference type="EC" id="2.8.1.1" evidence="2"/>
<reference evidence="2 3" key="1">
    <citation type="submission" date="2018-06" db="EMBL/GenBank/DDBJ databases">
        <authorList>
            <consortium name="Pathogen Informatics"/>
            <person name="Doyle S."/>
        </authorList>
    </citation>
    <scope>NUCLEOTIDE SEQUENCE [LARGE SCALE GENOMIC DNA]</scope>
    <source>
        <strain evidence="3">NCTC 10815</strain>
    </source>
</reference>
<evidence type="ECO:0000259" key="1">
    <source>
        <dbReference type="PROSITE" id="PS50206"/>
    </source>
</evidence>
<evidence type="ECO:0000313" key="2">
    <source>
        <dbReference type="EMBL" id="STY45242.1"/>
    </source>
</evidence>
<name>A0A378MIL0_LISGR</name>
<proteinExistence type="predicted"/>